<dbReference type="InterPro" id="IPR041249">
    <property type="entry name" value="HEPN_DZIP3"/>
</dbReference>
<dbReference type="OrthoDB" id="5958466at2759"/>
<sequence>MSLLLFGISQRAARVLFDSEFAPQTLQTSISKAYRKLVKLKKTRSSINPNGTFFSTKRHLISLKPPDNGFDKLPSETNSTPSAALATIKYYRNYIAHLQEAIIKTSYFNKAWNNITGAVERLGGKHMLEECKELRTKVLEQSTVPWNRRVDLNYILTLEYRTYKSDQIVTRVNKGRESNKFRKKSVRQKERTIVFFNPSEINNKFDE</sequence>
<evidence type="ECO:0000313" key="3">
    <source>
        <dbReference type="Proteomes" id="UP000683360"/>
    </source>
</evidence>
<organism evidence="2 3">
    <name type="scientific">Mytilus edulis</name>
    <name type="common">Blue mussel</name>
    <dbReference type="NCBI Taxonomy" id="6550"/>
    <lineage>
        <taxon>Eukaryota</taxon>
        <taxon>Metazoa</taxon>
        <taxon>Spiralia</taxon>
        <taxon>Lophotrochozoa</taxon>
        <taxon>Mollusca</taxon>
        <taxon>Bivalvia</taxon>
        <taxon>Autobranchia</taxon>
        <taxon>Pteriomorphia</taxon>
        <taxon>Mytilida</taxon>
        <taxon>Mytiloidea</taxon>
        <taxon>Mytilidae</taxon>
        <taxon>Mytilinae</taxon>
        <taxon>Mytilus</taxon>
    </lineage>
</organism>
<accession>A0A8S3QWI1</accession>
<protein>
    <recommendedName>
        <fullName evidence="1">DZIP3-like HEPN domain-containing protein</fullName>
    </recommendedName>
</protein>
<reference evidence="2" key="1">
    <citation type="submission" date="2021-03" db="EMBL/GenBank/DDBJ databases">
        <authorList>
            <person name="Bekaert M."/>
        </authorList>
    </citation>
    <scope>NUCLEOTIDE SEQUENCE</scope>
</reference>
<feature type="domain" description="DZIP3-like HEPN" evidence="1">
    <location>
        <begin position="58"/>
        <end position="142"/>
    </location>
</feature>
<evidence type="ECO:0000313" key="2">
    <source>
        <dbReference type="EMBL" id="CAG2199212.1"/>
    </source>
</evidence>
<keyword evidence="3" id="KW-1185">Reference proteome</keyword>
<dbReference type="EMBL" id="CAJPWZ010000717">
    <property type="protein sequence ID" value="CAG2199212.1"/>
    <property type="molecule type" value="Genomic_DNA"/>
</dbReference>
<dbReference type="Proteomes" id="UP000683360">
    <property type="component" value="Unassembled WGS sequence"/>
</dbReference>
<gene>
    <name evidence="2" type="ORF">MEDL_13933</name>
</gene>
<comment type="caution">
    <text evidence="2">The sequence shown here is derived from an EMBL/GenBank/DDBJ whole genome shotgun (WGS) entry which is preliminary data.</text>
</comment>
<dbReference type="Pfam" id="PF18738">
    <property type="entry name" value="HEPN_DZIP3"/>
    <property type="match status" value="1"/>
</dbReference>
<evidence type="ECO:0000259" key="1">
    <source>
        <dbReference type="Pfam" id="PF18738"/>
    </source>
</evidence>
<proteinExistence type="predicted"/>
<name>A0A8S3QWI1_MYTED</name>
<dbReference type="AlphaFoldDB" id="A0A8S3QWI1"/>